<accession>Q0UY26</accession>
<dbReference type="Proteomes" id="UP000001055">
    <property type="component" value="Unassembled WGS sequence"/>
</dbReference>
<dbReference type="KEGG" id="pno:SNOG_03338"/>
<dbReference type="InParanoid" id="Q0UY26"/>
<organism evidence="1 2">
    <name type="scientific">Phaeosphaeria nodorum (strain SN15 / ATCC MYA-4574 / FGSC 10173)</name>
    <name type="common">Glume blotch fungus</name>
    <name type="synonym">Parastagonospora nodorum</name>
    <dbReference type="NCBI Taxonomy" id="321614"/>
    <lineage>
        <taxon>Eukaryota</taxon>
        <taxon>Fungi</taxon>
        <taxon>Dikarya</taxon>
        <taxon>Ascomycota</taxon>
        <taxon>Pezizomycotina</taxon>
        <taxon>Dothideomycetes</taxon>
        <taxon>Pleosporomycetidae</taxon>
        <taxon>Pleosporales</taxon>
        <taxon>Pleosporineae</taxon>
        <taxon>Phaeosphaeriaceae</taxon>
        <taxon>Parastagonospora</taxon>
    </lineage>
</organism>
<dbReference type="EMBL" id="CH445329">
    <property type="protein sequence ID" value="EAT88543.1"/>
    <property type="molecule type" value="Genomic_DNA"/>
</dbReference>
<proteinExistence type="predicted"/>
<protein>
    <submittedName>
        <fullName evidence="1">Uncharacterized protein</fullName>
    </submittedName>
</protein>
<dbReference type="RefSeq" id="XP_001793906.1">
    <property type="nucleotide sequence ID" value="XM_001793854.1"/>
</dbReference>
<evidence type="ECO:0000313" key="2">
    <source>
        <dbReference type="Proteomes" id="UP000001055"/>
    </source>
</evidence>
<dbReference type="HOGENOM" id="CLU_1078115_0_0_1"/>
<name>Q0UY26_PHANO</name>
<gene>
    <name evidence="1" type="ORF">SNOG_03338</name>
</gene>
<dbReference type="GeneID" id="5970769"/>
<reference evidence="2" key="1">
    <citation type="journal article" date="2007" name="Plant Cell">
        <title>Dothideomycete-plant interactions illuminated by genome sequencing and EST analysis of the wheat pathogen Stagonospora nodorum.</title>
        <authorList>
            <person name="Hane J.K."/>
            <person name="Lowe R.G."/>
            <person name="Solomon P.S."/>
            <person name="Tan K.C."/>
            <person name="Schoch C.L."/>
            <person name="Spatafora J.W."/>
            <person name="Crous P.W."/>
            <person name="Kodira C."/>
            <person name="Birren B.W."/>
            <person name="Galagan J.E."/>
            <person name="Torriani S.F."/>
            <person name="McDonald B.A."/>
            <person name="Oliver R.P."/>
        </authorList>
    </citation>
    <scope>NUCLEOTIDE SEQUENCE [LARGE SCALE GENOMIC DNA]</scope>
    <source>
        <strain evidence="2">SN15 / ATCC MYA-4574 / FGSC 10173</strain>
    </source>
</reference>
<dbReference type="VEuPathDB" id="FungiDB:JI435_033380"/>
<dbReference type="AlphaFoldDB" id="Q0UY26"/>
<sequence>MDQLAKQTSSLGIFSPRIGRGFNNLPGAISLANAFAIRASCHKARAEYFPVYFQQATVPIPLCHVQPFLQTFFANATAKAICALRVNMTACEPKDDPVIDMLWLLSFLLAHPSIKISFHCADKFKYEALHLNDLVKTARKFPAWRSHLDSMHSFDLFTRTTWCRGLTNVASKSYRPLQPWELKSVFKPEHFEAWWDNEGQRYQKTQQMLSDLGVMKANMDCFGYYCKSIARLLMHGFKRNDEDMNAYHESRAGWHRRW</sequence>
<evidence type="ECO:0000313" key="1">
    <source>
        <dbReference type="EMBL" id="EAT88543.1"/>
    </source>
</evidence>